<gene>
    <name evidence="2" type="ORF">EJ357_11480</name>
</gene>
<evidence type="ECO:0000259" key="1">
    <source>
        <dbReference type="Pfam" id="PF00391"/>
    </source>
</evidence>
<sequence length="201" mass="21090">MPTPPARTTPLPTRESLRLRIRWVQELQVRLVRDVARRLGIGVERVGLLRWAELAAVLAGEALPGDLHARVPQAESPPLPDAFRLADGQVVVTERTAGRGDGVRGVSAGRGVGTVWDGTGTRPTDAVLVVRTLDPALAPLLPDLAGLVAQTGSPLSHLAVLAREFGIPAVVGATDAVRRFPPGSRLTVDGTAGDVRQGDAP</sequence>
<dbReference type="InterPro" id="IPR036637">
    <property type="entry name" value="Phosphohistidine_dom_sf"/>
</dbReference>
<dbReference type="PANTHER" id="PTHR43615:SF1">
    <property type="entry name" value="PPDK_N DOMAIN-CONTAINING PROTEIN"/>
    <property type="match status" value="1"/>
</dbReference>
<name>A0A3Q9EWG1_9ACTN</name>
<accession>A0A3Q9EWG1</accession>
<dbReference type="OrthoDB" id="9765468at2"/>
<dbReference type="Pfam" id="PF00391">
    <property type="entry name" value="PEP-utilizers"/>
    <property type="match status" value="1"/>
</dbReference>
<dbReference type="EMBL" id="CP034539">
    <property type="protein sequence ID" value="AZQ40335.1"/>
    <property type="molecule type" value="Genomic_DNA"/>
</dbReference>
<keyword evidence="3" id="KW-1185">Reference proteome</keyword>
<dbReference type="KEGG" id="scya:EJ357_11480"/>
<feature type="domain" description="PEP-utilising enzyme mobile" evidence="1">
    <location>
        <begin position="124"/>
        <end position="193"/>
    </location>
</feature>
<proteinExistence type="predicted"/>
<dbReference type="InterPro" id="IPR008279">
    <property type="entry name" value="PEP-util_enz_mobile_dom"/>
</dbReference>
<dbReference type="PANTHER" id="PTHR43615">
    <property type="entry name" value="PHOSPHOENOLPYRUVATE SYNTHASE-RELATED"/>
    <property type="match status" value="1"/>
</dbReference>
<evidence type="ECO:0000313" key="2">
    <source>
        <dbReference type="EMBL" id="AZQ40335.1"/>
    </source>
</evidence>
<dbReference type="AlphaFoldDB" id="A0A3Q9EWG1"/>
<dbReference type="InterPro" id="IPR051549">
    <property type="entry name" value="PEP_Utilizing_Enz"/>
</dbReference>
<reference evidence="2 3" key="1">
    <citation type="journal article" date="2019" name="Int. J. Syst. Evol. Microbiol.">
        <title>Streptomyces cyaneochromogenes sp. nov., a blue pigment-producing actinomycete from manganese-contaminated soil.</title>
        <authorList>
            <person name="Tang X."/>
            <person name="Zhao J."/>
            <person name="Li K."/>
            <person name="Chen Z."/>
            <person name="Sun Y."/>
            <person name="Gao J."/>
        </authorList>
    </citation>
    <scope>NUCLEOTIDE SEQUENCE [LARGE SCALE GENOMIC DNA]</scope>
    <source>
        <strain evidence="2 3">MK-45</strain>
    </source>
</reference>
<evidence type="ECO:0000313" key="3">
    <source>
        <dbReference type="Proteomes" id="UP000280298"/>
    </source>
</evidence>
<dbReference type="SUPFAM" id="SSF52009">
    <property type="entry name" value="Phosphohistidine domain"/>
    <property type="match status" value="1"/>
</dbReference>
<dbReference type="Gene3D" id="3.50.30.10">
    <property type="entry name" value="Phosphohistidine domain"/>
    <property type="match status" value="1"/>
</dbReference>
<dbReference type="Proteomes" id="UP000280298">
    <property type="component" value="Chromosome"/>
</dbReference>
<organism evidence="2 3">
    <name type="scientific">Streptomyces cyaneochromogenes</name>
    <dbReference type="NCBI Taxonomy" id="2496836"/>
    <lineage>
        <taxon>Bacteria</taxon>
        <taxon>Bacillati</taxon>
        <taxon>Actinomycetota</taxon>
        <taxon>Actinomycetes</taxon>
        <taxon>Kitasatosporales</taxon>
        <taxon>Streptomycetaceae</taxon>
        <taxon>Streptomyces</taxon>
    </lineage>
</organism>
<protein>
    <recommendedName>
        <fullName evidence="1">PEP-utilising enzyme mobile domain-containing protein</fullName>
    </recommendedName>
</protein>
<dbReference type="GO" id="GO:0016772">
    <property type="term" value="F:transferase activity, transferring phosphorus-containing groups"/>
    <property type="evidence" value="ECO:0007669"/>
    <property type="project" value="InterPro"/>
</dbReference>